<dbReference type="AlphaFoldDB" id="A0A9W6J788"/>
<evidence type="ECO:0000313" key="2">
    <source>
        <dbReference type="EMBL" id="GLK72032.1"/>
    </source>
</evidence>
<protein>
    <recommendedName>
        <fullName evidence="4">DUF3775 domain-containing protein</fullName>
    </recommendedName>
</protein>
<organism evidence="2 3">
    <name type="scientific">Ancylobacter dichloromethanicus</name>
    <dbReference type="NCBI Taxonomy" id="518825"/>
    <lineage>
        <taxon>Bacteria</taxon>
        <taxon>Pseudomonadati</taxon>
        <taxon>Pseudomonadota</taxon>
        <taxon>Alphaproteobacteria</taxon>
        <taxon>Hyphomicrobiales</taxon>
        <taxon>Xanthobacteraceae</taxon>
        <taxon>Ancylobacter</taxon>
    </lineage>
</organism>
<dbReference type="Pfam" id="PF12616">
    <property type="entry name" value="DUF3775"/>
    <property type="match status" value="1"/>
</dbReference>
<keyword evidence="3" id="KW-1185">Reference proteome</keyword>
<dbReference type="Proteomes" id="UP001143370">
    <property type="component" value="Unassembled WGS sequence"/>
</dbReference>
<proteinExistence type="predicted"/>
<feature type="region of interest" description="Disordered" evidence="1">
    <location>
        <begin position="37"/>
        <end position="60"/>
    </location>
</feature>
<dbReference type="InterPro" id="IPR022254">
    <property type="entry name" value="DUF3775"/>
</dbReference>
<dbReference type="RefSeq" id="WP_213369449.1">
    <property type="nucleotide sequence ID" value="NZ_BSFJ01000008.1"/>
</dbReference>
<gene>
    <name evidence="2" type="ORF">GCM10017643_21480</name>
</gene>
<dbReference type="EMBL" id="BSFJ01000008">
    <property type="protein sequence ID" value="GLK72032.1"/>
    <property type="molecule type" value="Genomic_DNA"/>
</dbReference>
<reference evidence="2" key="1">
    <citation type="journal article" date="2014" name="Int. J. Syst. Evol. Microbiol.">
        <title>Complete genome sequence of Corynebacterium casei LMG S-19264T (=DSM 44701T), isolated from a smear-ripened cheese.</title>
        <authorList>
            <consortium name="US DOE Joint Genome Institute (JGI-PGF)"/>
            <person name="Walter F."/>
            <person name="Albersmeier A."/>
            <person name="Kalinowski J."/>
            <person name="Ruckert C."/>
        </authorList>
    </citation>
    <scope>NUCLEOTIDE SEQUENCE</scope>
    <source>
        <strain evidence="2">VKM B-2484</strain>
    </source>
</reference>
<evidence type="ECO:0008006" key="4">
    <source>
        <dbReference type="Google" id="ProtNLM"/>
    </source>
</evidence>
<accession>A0A9W6J788</accession>
<evidence type="ECO:0000313" key="3">
    <source>
        <dbReference type="Proteomes" id="UP001143370"/>
    </source>
</evidence>
<comment type="caution">
    <text evidence="2">The sequence shown here is derived from an EMBL/GenBank/DDBJ whole genome shotgun (WGS) entry which is preliminary data.</text>
</comment>
<sequence length="149" mass="16553">MQANIPPAADSDDESPLSISPEKVCFIIVKAREFDVKDEVTEPDPGSNPSDDGDIEVLEDHGDDPVEEELASFIDALTQDEQIDLVTLAWLGRDDYVADDWADVREEAAQAYNRRTADYLLGLPLLSDFLEEGLSLLGYSCEEFEEGRL</sequence>
<name>A0A9W6J788_9HYPH</name>
<evidence type="ECO:0000256" key="1">
    <source>
        <dbReference type="SAM" id="MobiDB-lite"/>
    </source>
</evidence>
<reference evidence="2" key="2">
    <citation type="submission" date="2023-01" db="EMBL/GenBank/DDBJ databases">
        <authorList>
            <person name="Sun Q."/>
            <person name="Evtushenko L."/>
        </authorList>
    </citation>
    <scope>NUCLEOTIDE SEQUENCE</scope>
    <source>
        <strain evidence="2">VKM B-2484</strain>
    </source>
</reference>